<evidence type="ECO:0000256" key="4">
    <source>
        <dbReference type="ARBA" id="ARBA00022737"/>
    </source>
</evidence>
<evidence type="ECO:0000313" key="10">
    <source>
        <dbReference type="EMBL" id="KAK1603882.1"/>
    </source>
</evidence>
<dbReference type="PANTHER" id="PTHR14927:SF0">
    <property type="entry name" value="NUCLEOLAR PROTEIN 10"/>
    <property type="match status" value="1"/>
</dbReference>
<dbReference type="InterPro" id="IPR040382">
    <property type="entry name" value="NOL10/Enp2"/>
</dbReference>
<dbReference type="InterPro" id="IPR015943">
    <property type="entry name" value="WD40/YVTN_repeat-like_dom_sf"/>
</dbReference>
<dbReference type="GO" id="GO:0006412">
    <property type="term" value="P:translation"/>
    <property type="evidence" value="ECO:0007669"/>
    <property type="project" value="InterPro"/>
</dbReference>
<proteinExistence type="inferred from homology"/>
<dbReference type="InterPro" id="IPR010729">
    <property type="entry name" value="Ribosomal_uL29_mit"/>
</dbReference>
<evidence type="ECO:0000256" key="3">
    <source>
        <dbReference type="ARBA" id="ARBA00022574"/>
    </source>
</evidence>
<sequence length="861" mass="96659">MAAKGGGGGVGTLKSTSINGVKLYSVTGKNYVAPWVLAKKKRSLRKDAEYQRRLELIHDLRFETATTRIKVTPDGQYVIASGIYPPQMKVFELKELSMKFERHMISEIVDFEVLGDDYSKLAFLCADRSVCLHAKYGSHYSVRIPRMGRDLAYDCWSCDLLCAASSPDLYRINLEQGRFLASLSTQSPAINVVTRSMIHGLVACGGEDGAVECFDMRRKSSVGRIDTTSSSEDIDQEVTSLQFDENQGYLIAVGSSIGKVSVYDIRMSSPLRVKDHMYGSPILNIKWHQSLNSTEPKLITADKHIVRVWDPNTGNNMTSIEPDNGSINDVCIFPNSGLMLLALDNSQIPAHFIPALGPAPKWCSHLDNLTEEMEEKQENTLYDDYKFLTEEEMERLGLSEYKNSDAVRAHLHGYVIRYDLYKKQRAKLDIMDYETLQKEMKKKKLDAQRKSRITQVVKIPKVNRQMFDNILAEEEELDADVDNVDKSSTRKKKRRLELTKSLLTDPRFDEMFKNKAYEVDVTSREYQALHPQVATAEPPLIEEHFDSVSEDEDEQDAGSSDESDSDNDMHNSKRIRLYEVKDDRHAEAFLNSVSLGGEEARPLGDRVAALERQQNSRALDKVKYGPGGSREISFIARSSRRRNDEEDVHSEEEATEVAAEVVAAEEATVVEEAEAVVAEEVEAEAAAEGSLEAEVQANSEAEAEGEAEAGVAAAAAMLSVSRALGRRLFSSAAAASEGGAAASTSVVRKAQNPLEEFFEVERSAADDQARPHYGRGWKAAELRLKSWDDLHKLWYVLLKEKNMLMSQRQMLNSENMHFPNPERISKVKRSMCRIKHVLTERAIADPDPRRTAEMKRMINAL</sequence>
<feature type="domain" description="NUC153" evidence="7">
    <location>
        <begin position="505"/>
        <end position="531"/>
    </location>
</feature>
<evidence type="ECO:0000256" key="1">
    <source>
        <dbReference type="ARBA" id="ARBA00004604"/>
    </source>
</evidence>
<keyword evidence="5" id="KW-0539">Nucleus</keyword>
<dbReference type="GO" id="GO:0032040">
    <property type="term" value="C:small-subunit processome"/>
    <property type="evidence" value="ECO:0007669"/>
    <property type="project" value="TreeGrafter"/>
</dbReference>
<dbReference type="AlphaFoldDB" id="A0AAD8QM14"/>
<dbReference type="SUPFAM" id="SSF50978">
    <property type="entry name" value="WD40 repeat-like"/>
    <property type="match status" value="1"/>
</dbReference>
<reference evidence="10" key="1">
    <citation type="submission" date="2023-07" db="EMBL/GenBank/DDBJ databases">
        <title>A chromosome-level genome assembly of Lolium multiflorum.</title>
        <authorList>
            <person name="Chen Y."/>
            <person name="Copetti D."/>
            <person name="Kolliker R."/>
            <person name="Studer B."/>
        </authorList>
    </citation>
    <scope>NUCLEOTIDE SEQUENCE</scope>
    <source>
        <strain evidence="10">02402/16</strain>
        <tissue evidence="10">Leaf</tissue>
    </source>
</reference>
<feature type="domain" description="Nucleolar protein 10-like second" evidence="8">
    <location>
        <begin position="381"/>
        <end position="426"/>
    </location>
</feature>
<dbReference type="PANTHER" id="PTHR14927">
    <property type="entry name" value="NUCLEOLAR PROTEIN 10"/>
    <property type="match status" value="1"/>
</dbReference>
<dbReference type="InterPro" id="IPR038340">
    <property type="entry name" value="MRP-L47_sf"/>
</dbReference>
<feature type="region of interest" description="Disordered" evidence="6">
    <location>
        <begin position="547"/>
        <end position="572"/>
    </location>
</feature>
<accession>A0AAD8QM14</accession>
<evidence type="ECO:0000259" key="9">
    <source>
        <dbReference type="Pfam" id="PF23098"/>
    </source>
</evidence>
<dbReference type="Gene3D" id="2.130.10.10">
    <property type="entry name" value="YVTN repeat-like/Quinoprotein amine dehydrogenase"/>
    <property type="match status" value="1"/>
</dbReference>
<dbReference type="GO" id="GO:0005761">
    <property type="term" value="C:mitochondrial ribosome"/>
    <property type="evidence" value="ECO:0007669"/>
    <property type="project" value="InterPro"/>
</dbReference>
<evidence type="ECO:0000313" key="11">
    <source>
        <dbReference type="Proteomes" id="UP001231189"/>
    </source>
</evidence>
<dbReference type="SUPFAM" id="SSF46561">
    <property type="entry name" value="Ribosomal protein L29 (L29p)"/>
    <property type="match status" value="1"/>
</dbReference>
<dbReference type="FunFam" id="2.130.10.10:FF:000814">
    <property type="entry name" value="Embryo sac development arrest 7"/>
    <property type="match status" value="1"/>
</dbReference>
<keyword evidence="3" id="KW-0853">WD repeat</keyword>
<name>A0AAD8QM14_LOLMU</name>
<dbReference type="Pfam" id="PF06984">
    <property type="entry name" value="MRP-L47"/>
    <property type="match status" value="1"/>
</dbReference>
<keyword evidence="4" id="KW-0677">Repeat</keyword>
<dbReference type="InterPro" id="IPR056551">
    <property type="entry name" value="Beta-prop_NOL10_N"/>
</dbReference>
<dbReference type="GO" id="GO:0003735">
    <property type="term" value="F:structural constituent of ribosome"/>
    <property type="evidence" value="ECO:0007669"/>
    <property type="project" value="InterPro"/>
</dbReference>
<gene>
    <name evidence="10" type="ORF">QYE76_027555</name>
</gene>
<dbReference type="Proteomes" id="UP001231189">
    <property type="component" value="Unassembled WGS sequence"/>
</dbReference>
<dbReference type="GO" id="GO:0030686">
    <property type="term" value="C:90S preribosome"/>
    <property type="evidence" value="ECO:0007669"/>
    <property type="project" value="TreeGrafter"/>
</dbReference>
<dbReference type="Gene3D" id="6.10.330.20">
    <property type="match status" value="1"/>
</dbReference>
<dbReference type="EMBL" id="JAUUTY010000007">
    <property type="protein sequence ID" value="KAK1603882.1"/>
    <property type="molecule type" value="Genomic_DNA"/>
</dbReference>
<dbReference type="InterPro" id="IPR036322">
    <property type="entry name" value="WD40_repeat_dom_sf"/>
</dbReference>
<dbReference type="InterPro" id="IPR056550">
    <property type="entry name" value="NOL10_2nd"/>
</dbReference>
<keyword evidence="11" id="KW-1185">Reference proteome</keyword>
<evidence type="ECO:0000256" key="5">
    <source>
        <dbReference type="ARBA" id="ARBA00023242"/>
    </source>
</evidence>
<evidence type="ECO:0000259" key="8">
    <source>
        <dbReference type="Pfam" id="PF23097"/>
    </source>
</evidence>
<evidence type="ECO:0000259" key="7">
    <source>
        <dbReference type="Pfam" id="PF08159"/>
    </source>
</evidence>
<dbReference type="Pfam" id="PF23098">
    <property type="entry name" value="Beta-prop_NOL10_N"/>
    <property type="match status" value="1"/>
</dbReference>
<protein>
    <submittedName>
        <fullName evidence="10">Uncharacterized protein</fullName>
    </submittedName>
</protein>
<feature type="domain" description="Nucleolar protein 10-like N-terminal" evidence="9">
    <location>
        <begin position="18"/>
        <end position="378"/>
    </location>
</feature>
<organism evidence="10 11">
    <name type="scientific">Lolium multiflorum</name>
    <name type="common">Italian ryegrass</name>
    <name type="synonym">Lolium perenne subsp. multiflorum</name>
    <dbReference type="NCBI Taxonomy" id="4521"/>
    <lineage>
        <taxon>Eukaryota</taxon>
        <taxon>Viridiplantae</taxon>
        <taxon>Streptophyta</taxon>
        <taxon>Embryophyta</taxon>
        <taxon>Tracheophyta</taxon>
        <taxon>Spermatophyta</taxon>
        <taxon>Magnoliopsida</taxon>
        <taxon>Liliopsida</taxon>
        <taxon>Poales</taxon>
        <taxon>Poaceae</taxon>
        <taxon>BOP clade</taxon>
        <taxon>Pooideae</taxon>
        <taxon>Poodae</taxon>
        <taxon>Poeae</taxon>
        <taxon>Poeae Chloroplast Group 2 (Poeae type)</taxon>
        <taxon>Loliodinae</taxon>
        <taxon>Loliinae</taxon>
        <taxon>Lolium</taxon>
    </lineage>
</organism>
<dbReference type="InterPro" id="IPR012580">
    <property type="entry name" value="NUC153"/>
</dbReference>
<comment type="caution">
    <text evidence="10">The sequence shown here is derived from an EMBL/GenBank/DDBJ whole genome shotgun (WGS) entry which is preliminary data.</text>
</comment>
<dbReference type="Pfam" id="PF08159">
    <property type="entry name" value="NUC153"/>
    <property type="match status" value="1"/>
</dbReference>
<comment type="subcellular location">
    <subcellularLocation>
        <location evidence="1">Nucleus</location>
        <location evidence="1">Nucleolus</location>
    </subcellularLocation>
</comment>
<evidence type="ECO:0000256" key="6">
    <source>
        <dbReference type="SAM" id="MobiDB-lite"/>
    </source>
</evidence>
<comment type="similarity">
    <text evidence="2">Belongs to the WD repeat NOL10/ENP2 family.</text>
</comment>
<dbReference type="Pfam" id="PF23097">
    <property type="entry name" value="NOL10_2nd"/>
    <property type="match status" value="1"/>
</dbReference>
<evidence type="ECO:0000256" key="2">
    <source>
        <dbReference type="ARBA" id="ARBA00005264"/>
    </source>
</evidence>
<dbReference type="GO" id="GO:0000462">
    <property type="term" value="P:maturation of SSU-rRNA from tricistronic rRNA transcript (SSU-rRNA, 5.8S rRNA, LSU-rRNA)"/>
    <property type="evidence" value="ECO:0007669"/>
    <property type="project" value="TreeGrafter"/>
</dbReference>
<feature type="compositionally biased region" description="Acidic residues" evidence="6">
    <location>
        <begin position="548"/>
        <end position="566"/>
    </location>
</feature>
<dbReference type="InterPro" id="IPR036049">
    <property type="entry name" value="Ribosomal_uL29_sf"/>
</dbReference>